<name>B2BM20_9ACTN</name>
<evidence type="ECO:0000313" key="2">
    <source>
        <dbReference type="EMBL" id="ACB47035.1"/>
    </source>
</evidence>
<reference evidence="2" key="1">
    <citation type="submission" date="2007-04" db="EMBL/GenBank/DDBJ databases">
        <authorList>
            <person name="Gao Q.-J."/>
            <person name="Thorson J.S."/>
        </authorList>
    </citation>
    <scope>NUCLEOTIDE SEQUENCE</scope>
    <source>
        <strain evidence="2">M956-1</strain>
    </source>
</reference>
<evidence type="ECO:0000256" key="1">
    <source>
        <dbReference type="SAM" id="MobiDB-lite"/>
    </source>
</evidence>
<organism evidence="2">
    <name type="scientific">Micromonospora chersina</name>
    <dbReference type="NCBI Taxonomy" id="47854"/>
    <lineage>
        <taxon>Bacteria</taxon>
        <taxon>Bacillati</taxon>
        <taxon>Actinomycetota</taxon>
        <taxon>Actinomycetes</taxon>
        <taxon>Micromonosporales</taxon>
        <taxon>Micromonosporaceae</taxon>
        <taxon>Micromonospora</taxon>
    </lineage>
</organism>
<sequence>MIVKSRGSVPRHTITAGLSSLLRGAAGASPQAVGRRREASQPRTPSTPTVVPMAREAAMSRACTHRKLVGLPSPTVPADHARGSFQMATANLGQITQVQTPTPTRNSDQPRDNTMAGQYASGPSAQVRSAGTGACGRSASSAAPGLAECCAATPTGPPR</sequence>
<protein>
    <submittedName>
        <fullName evidence="2">GntT-like protein</fullName>
    </submittedName>
</protein>
<reference evidence="2" key="2">
    <citation type="journal article" date="2008" name="FEMS Microbiol. Lett.">
        <title>The biosynthetic genes encoding for the production of the dynemicin enediyne core in Micromonospora chersina ATCC53710.</title>
        <authorList>
            <person name="Gao Q."/>
            <person name="Thorson J.S."/>
        </authorList>
    </citation>
    <scope>NUCLEOTIDE SEQUENCE</scope>
    <source>
        <strain evidence="2">M956-1</strain>
    </source>
</reference>
<feature type="compositionally biased region" description="Polar residues" evidence="1">
    <location>
        <begin position="86"/>
        <end position="107"/>
    </location>
</feature>
<feature type="region of interest" description="Disordered" evidence="1">
    <location>
        <begin position="20"/>
        <end position="52"/>
    </location>
</feature>
<dbReference type="AlphaFoldDB" id="B2BM20"/>
<feature type="region of interest" description="Disordered" evidence="1">
    <location>
        <begin position="70"/>
        <end position="159"/>
    </location>
</feature>
<dbReference type="EMBL" id="EF552206">
    <property type="protein sequence ID" value="ACB47035.1"/>
    <property type="molecule type" value="Genomic_DNA"/>
</dbReference>
<proteinExistence type="predicted"/>
<accession>B2BM20</accession>